<gene>
    <name evidence="1" type="ORF">TNIN_249271</name>
</gene>
<comment type="caution">
    <text evidence="1">The sequence shown here is derived from an EMBL/GenBank/DDBJ whole genome shotgun (WGS) entry which is preliminary data.</text>
</comment>
<proteinExistence type="predicted"/>
<keyword evidence="2" id="KW-1185">Reference proteome</keyword>
<reference evidence="1" key="1">
    <citation type="submission" date="2020-08" db="EMBL/GenBank/DDBJ databases">
        <title>Multicomponent nature underlies the extraordinary mechanical properties of spider dragline silk.</title>
        <authorList>
            <person name="Kono N."/>
            <person name="Nakamura H."/>
            <person name="Mori M."/>
            <person name="Yoshida Y."/>
            <person name="Ohtoshi R."/>
            <person name="Malay A.D."/>
            <person name="Moran D.A.P."/>
            <person name="Tomita M."/>
            <person name="Numata K."/>
            <person name="Arakawa K."/>
        </authorList>
    </citation>
    <scope>NUCLEOTIDE SEQUENCE</scope>
</reference>
<sequence length="73" mass="8492">MVTFYCKQNKLATSIIHVFPDHRTRFVSEAAAFLVVKVYQQRNPKRSNESTSNPSPCAITYSCRLCNRLQRIR</sequence>
<accession>A0A8X6YR38</accession>
<dbReference type="Proteomes" id="UP000886998">
    <property type="component" value="Unassembled WGS sequence"/>
</dbReference>
<evidence type="ECO:0000313" key="2">
    <source>
        <dbReference type="Proteomes" id="UP000886998"/>
    </source>
</evidence>
<name>A0A8X6YR38_9ARAC</name>
<organism evidence="1 2">
    <name type="scientific">Trichonephila inaurata madagascariensis</name>
    <dbReference type="NCBI Taxonomy" id="2747483"/>
    <lineage>
        <taxon>Eukaryota</taxon>
        <taxon>Metazoa</taxon>
        <taxon>Ecdysozoa</taxon>
        <taxon>Arthropoda</taxon>
        <taxon>Chelicerata</taxon>
        <taxon>Arachnida</taxon>
        <taxon>Araneae</taxon>
        <taxon>Araneomorphae</taxon>
        <taxon>Entelegynae</taxon>
        <taxon>Araneoidea</taxon>
        <taxon>Nephilidae</taxon>
        <taxon>Trichonephila</taxon>
        <taxon>Trichonephila inaurata</taxon>
    </lineage>
</organism>
<protein>
    <submittedName>
        <fullName evidence="1">Uncharacterized protein</fullName>
    </submittedName>
</protein>
<evidence type="ECO:0000313" key="1">
    <source>
        <dbReference type="EMBL" id="GFY75495.1"/>
    </source>
</evidence>
<dbReference type="OrthoDB" id="10424646at2759"/>
<dbReference type="AlphaFoldDB" id="A0A8X6YR38"/>
<dbReference type="EMBL" id="BMAV01021436">
    <property type="protein sequence ID" value="GFY75495.1"/>
    <property type="molecule type" value="Genomic_DNA"/>
</dbReference>